<protein>
    <submittedName>
        <fullName evidence="1">Uncharacterized protein</fullName>
    </submittedName>
</protein>
<dbReference type="RefSeq" id="WP_285327295.1">
    <property type="nucleotide sequence ID" value="NZ_JASODW010000018.1"/>
</dbReference>
<dbReference type="AlphaFoldDB" id="A0AAP4FFB7"/>
<sequence>MGNRLFTAAEFKALRTYLGFSITEISRYLDVGAPTARNWDRGRYNPPPGVGDEMRALADHTDQIVAYLVRHYETHPHEWPICLPVSSEDIADAFPNVELPHYVSLDWCRVVVARVAREVPGLGIDWF</sequence>
<dbReference type="Gene3D" id="1.10.3100.10">
    <property type="entry name" value="Putative cytoplasmic protein"/>
    <property type="match status" value="1"/>
</dbReference>
<dbReference type="InterPro" id="IPR027910">
    <property type="entry name" value="YdiL_sf"/>
</dbReference>
<organism evidence="1 2">
    <name type="scientific">Pseudoglutamicibacter cumminsii</name>
    <dbReference type="NCBI Taxonomy" id="156979"/>
    <lineage>
        <taxon>Bacteria</taxon>
        <taxon>Bacillati</taxon>
        <taxon>Actinomycetota</taxon>
        <taxon>Actinomycetes</taxon>
        <taxon>Micrococcales</taxon>
        <taxon>Micrococcaceae</taxon>
        <taxon>Pseudoglutamicibacter</taxon>
    </lineage>
</organism>
<accession>A0AAP4FFB7</accession>
<evidence type="ECO:0000313" key="2">
    <source>
        <dbReference type="Proteomes" id="UP001240483"/>
    </source>
</evidence>
<name>A0AAP4FFB7_9MICC</name>
<evidence type="ECO:0000313" key="1">
    <source>
        <dbReference type="EMBL" id="MDK6275938.1"/>
    </source>
</evidence>
<dbReference type="SUPFAM" id="SSF47413">
    <property type="entry name" value="lambda repressor-like DNA-binding domains"/>
    <property type="match status" value="1"/>
</dbReference>
<reference evidence="1" key="1">
    <citation type="submission" date="2023-05" db="EMBL/GenBank/DDBJ databases">
        <title>Cataloging the Phylogenetic Diversity of Human Bladder Bacteria.</title>
        <authorList>
            <person name="Du J."/>
        </authorList>
    </citation>
    <scope>NUCLEOTIDE SEQUENCE</scope>
    <source>
        <strain evidence="1">UMB9978</strain>
    </source>
</reference>
<dbReference type="GO" id="GO:0003677">
    <property type="term" value="F:DNA binding"/>
    <property type="evidence" value="ECO:0007669"/>
    <property type="project" value="InterPro"/>
</dbReference>
<dbReference type="InterPro" id="IPR010982">
    <property type="entry name" value="Lambda_DNA-bd_dom_sf"/>
</dbReference>
<proteinExistence type="predicted"/>
<dbReference type="Proteomes" id="UP001240483">
    <property type="component" value="Unassembled WGS sequence"/>
</dbReference>
<dbReference type="CDD" id="cd00093">
    <property type="entry name" value="HTH_XRE"/>
    <property type="match status" value="1"/>
</dbReference>
<gene>
    <name evidence="1" type="ORF">QP116_09395</name>
</gene>
<comment type="caution">
    <text evidence="1">The sequence shown here is derived from an EMBL/GenBank/DDBJ whole genome shotgun (WGS) entry which is preliminary data.</text>
</comment>
<dbReference type="EMBL" id="JASODW010000018">
    <property type="protein sequence ID" value="MDK6275938.1"/>
    <property type="molecule type" value="Genomic_DNA"/>
</dbReference>
<dbReference type="InterPro" id="IPR001387">
    <property type="entry name" value="Cro/C1-type_HTH"/>
</dbReference>